<dbReference type="GO" id="GO:0004386">
    <property type="term" value="F:helicase activity"/>
    <property type="evidence" value="ECO:0007669"/>
    <property type="project" value="UniProtKB-KW"/>
</dbReference>
<dbReference type="InterPro" id="IPR006555">
    <property type="entry name" value="ATP-dep_Helicase_C"/>
</dbReference>
<dbReference type="SMART" id="SM00491">
    <property type="entry name" value="HELICc2"/>
    <property type="match status" value="1"/>
</dbReference>
<comment type="caution">
    <text evidence="7">The sequence shown here is derived from an EMBL/GenBank/DDBJ whole genome shotgun (WGS) entry which is preliminary data.</text>
</comment>
<evidence type="ECO:0000256" key="4">
    <source>
        <dbReference type="ARBA" id="ARBA00038058"/>
    </source>
</evidence>
<evidence type="ECO:0000256" key="3">
    <source>
        <dbReference type="ARBA" id="ARBA00022840"/>
    </source>
</evidence>
<dbReference type="InterPro" id="IPR014013">
    <property type="entry name" value="Helic_SF1/SF2_ATP-bd_DinG/Rad3"/>
</dbReference>
<dbReference type="InterPro" id="IPR036397">
    <property type="entry name" value="RNaseH_sf"/>
</dbReference>
<evidence type="ECO:0000259" key="6">
    <source>
        <dbReference type="PROSITE" id="PS51193"/>
    </source>
</evidence>
<evidence type="ECO:0000256" key="5">
    <source>
        <dbReference type="SAM" id="MobiDB-lite"/>
    </source>
</evidence>
<comment type="similarity">
    <text evidence="4">Belongs to the helicase family. DinG subfamily.</text>
</comment>
<dbReference type="Gene3D" id="3.40.50.300">
    <property type="entry name" value="P-loop containing nucleotide triphosphate hydrolases"/>
    <property type="match status" value="2"/>
</dbReference>
<feature type="compositionally biased region" description="Low complexity" evidence="5">
    <location>
        <begin position="435"/>
        <end position="447"/>
    </location>
</feature>
<dbReference type="PROSITE" id="PS51193">
    <property type="entry name" value="HELICASE_ATP_BIND_2"/>
    <property type="match status" value="1"/>
</dbReference>
<feature type="domain" description="Helicase ATP-binding" evidence="6">
    <location>
        <begin position="343"/>
        <end position="660"/>
    </location>
</feature>
<evidence type="ECO:0000256" key="1">
    <source>
        <dbReference type="ARBA" id="ARBA00022741"/>
    </source>
</evidence>
<dbReference type="SUPFAM" id="SSF53098">
    <property type="entry name" value="Ribonuclease H-like"/>
    <property type="match status" value="1"/>
</dbReference>
<protein>
    <submittedName>
        <fullName evidence="7">Helicase C-terminal domain-containing protein</fullName>
    </submittedName>
</protein>
<dbReference type="SMART" id="SM00479">
    <property type="entry name" value="EXOIII"/>
    <property type="match status" value="1"/>
</dbReference>
<dbReference type="InterPro" id="IPR013520">
    <property type="entry name" value="Ribonucl_H"/>
</dbReference>
<organism evidence="7 8">
    <name type="scientific">Gordonibacter faecis</name>
    <dbReference type="NCBI Taxonomy" id="3047475"/>
    <lineage>
        <taxon>Bacteria</taxon>
        <taxon>Bacillati</taxon>
        <taxon>Actinomycetota</taxon>
        <taxon>Coriobacteriia</taxon>
        <taxon>Eggerthellales</taxon>
        <taxon>Eggerthellaceae</taxon>
        <taxon>Gordonibacter</taxon>
    </lineage>
</organism>
<proteinExistence type="inferred from homology"/>
<dbReference type="Gene3D" id="3.30.420.10">
    <property type="entry name" value="Ribonuclease H-like superfamily/Ribonuclease H"/>
    <property type="match status" value="1"/>
</dbReference>
<evidence type="ECO:0000313" key="7">
    <source>
        <dbReference type="EMBL" id="MDJ1649977.1"/>
    </source>
</evidence>
<dbReference type="Proteomes" id="UP001232750">
    <property type="component" value="Unassembled WGS sequence"/>
</dbReference>
<keyword evidence="8" id="KW-1185">Reference proteome</keyword>
<evidence type="ECO:0000256" key="2">
    <source>
        <dbReference type="ARBA" id="ARBA00022801"/>
    </source>
</evidence>
<dbReference type="Pfam" id="PF00929">
    <property type="entry name" value="RNase_T"/>
    <property type="match status" value="1"/>
</dbReference>
<dbReference type="Pfam" id="PF13307">
    <property type="entry name" value="Helicase_C_2"/>
    <property type="match status" value="1"/>
</dbReference>
<keyword evidence="7" id="KW-0347">Helicase</keyword>
<evidence type="ECO:0000313" key="8">
    <source>
        <dbReference type="Proteomes" id="UP001232750"/>
    </source>
</evidence>
<dbReference type="RefSeq" id="WP_283831319.1">
    <property type="nucleotide sequence ID" value="NZ_JASJEU010000007.1"/>
</dbReference>
<accession>A0ABT7DKC3</accession>
<dbReference type="InterPro" id="IPR012337">
    <property type="entry name" value="RNaseH-like_sf"/>
</dbReference>
<gene>
    <name evidence="7" type="ORF">QNJ86_04120</name>
</gene>
<keyword evidence="3" id="KW-0067">ATP-binding</keyword>
<feature type="region of interest" description="Disordered" evidence="5">
    <location>
        <begin position="435"/>
        <end position="454"/>
    </location>
</feature>
<keyword evidence="1" id="KW-0547">Nucleotide-binding</keyword>
<dbReference type="PANTHER" id="PTHR11472">
    <property type="entry name" value="DNA REPAIR DEAD HELICASE RAD3/XP-D SUBFAMILY MEMBER"/>
    <property type="match status" value="1"/>
</dbReference>
<dbReference type="SUPFAM" id="SSF52540">
    <property type="entry name" value="P-loop containing nucleoside triphosphate hydrolases"/>
    <property type="match status" value="1"/>
</dbReference>
<reference evidence="7 8" key="1">
    <citation type="submission" date="2023-05" db="EMBL/GenBank/DDBJ databases">
        <title>Gordonibacter KGMB12511T sp. nov., isolated from faeces of healthy Korean.</title>
        <authorList>
            <person name="Kim H.S."/>
            <person name="Kim J.-S."/>
            <person name="Suh M.K."/>
            <person name="Eom M.K."/>
            <person name="Do H.E."/>
            <person name="Lee J.-S."/>
        </authorList>
    </citation>
    <scope>NUCLEOTIDE SEQUENCE [LARGE SCALE GENOMIC DNA]</scope>
    <source>
        <strain evidence="7 8">KGMB12511</strain>
    </source>
</reference>
<dbReference type="EMBL" id="JASJEU010000007">
    <property type="protein sequence ID" value="MDJ1649977.1"/>
    <property type="molecule type" value="Genomic_DNA"/>
</dbReference>
<dbReference type="CDD" id="cd06127">
    <property type="entry name" value="DEDDh"/>
    <property type="match status" value="1"/>
</dbReference>
<dbReference type="InterPro" id="IPR027417">
    <property type="entry name" value="P-loop_NTPase"/>
</dbReference>
<keyword evidence="2" id="KW-0378">Hydrolase</keyword>
<sequence>MENQSAQAHDILQSFISDGTPESIRARYASLARRAEASDFGELDHNIVVIDTETTGFSFNHDELTQIAAARMERGEIVDWFITFVNPGKPIPEEVAHLTDIHDDDVRDASEPNEALSQLAAFVGDAKIVAHNAEFDRTFTTNHPGGYALLENTWIDSLDLARIALPRFKSHRLLDLVKAFGAPLSTHRADADVAATCAVFRILLAAVDAMPTSLVREIARMATPAQWPTQVVFDYFASKKALEEVLVCEKASGGISEQIVDDSNTYSATETLKNECTQDADGGETSVLSVSEPFSLRAMRRERVAHIERKAKIDADAIAADPLRDLVFPTQDEINAAFAPDGLVGCLYHDFEARAEQLAMSHAVRDAFASSENLMVEAGTGVGKSMAYLVPSVLTARTNNIAVGIATKTNALLDQLVYHELPALERALAKAGESAEASASHATQSAATTQIETESDIQNDDLINNEIADAASNSTPPALTFAALKGFSHYPCLRRIERLVVEGPQTRLVAGKEQSQAPALAALLSYVEQTEYDDMDGLKIDFRALPRYTITTTSHECLRRKCPYFGTSCFVHGARRRAEAADIVVTNHSLLFCDLAADGGLLPPIRYWVVDEAHGAENEARRAFSLSLAAEDILRLATRVSADEASRNVFVRAERRVVAPEGGDGATLFYALTAKARSAGTAYAEAAREFSIHLKDLLFFDANKRGKGYEYVELWLNDDIRGSATFSQVASLGRVMAQAAEKLVTTCQELVGYLEDVEGAAAIQREIASTAMELKDQINAVDVILDKAPECYAYSATLCRKNDRAVEKLEALLLNVGEALADTLYARTHSVVFASATLAVDGRFDAFEKALGLNASEGSTCRSCQLDSSYDFDANMTVYVTSDMPEPNDPSYLGRLQQLLVDVHRAQQGSLLTLFTNRREMERCFDEVQPQIKTDNLRVVCQKWGVSVKGLRDDFLADEHLSLFALKSFWEGFDAPGATLKGVVIPKLPFAKPTDPLSCERAARDDQAWRHFVLPQAVLETKQAAGRLIRKADDRGVLILADRRLLTKSYGKAFLNTLPSRTVKVRTCAEIAAEIAEMTAREQQESPDQCADVREQG</sequence>
<dbReference type="PANTHER" id="PTHR11472:SF34">
    <property type="entry name" value="REGULATOR OF TELOMERE ELONGATION HELICASE 1"/>
    <property type="match status" value="1"/>
</dbReference>
<dbReference type="InterPro" id="IPR045028">
    <property type="entry name" value="DinG/Rad3-like"/>
</dbReference>
<name>A0ABT7DKC3_9ACTN</name>